<dbReference type="OrthoDB" id="10064156at2759"/>
<dbReference type="InterPro" id="IPR009003">
    <property type="entry name" value="Peptidase_S1_PA"/>
</dbReference>
<reference evidence="7" key="1">
    <citation type="submission" date="2025-08" db="UniProtKB">
        <authorList>
            <consortium name="RefSeq"/>
        </authorList>
    </citation>
    <scope>IDENTIFICATION</scope>
    <source>
        <tissue evidence="7">Gonads</tissue>
    </source>
</reference>
<dbReference type="SUPFAM" id="SSF50494">
    <property type="entry name" value="Trypsin-like serine proteases"/>
    <property type="match status" value="1"/>
</dbReference>
<feature type="region of interest" description="Disordered" evidence="3">
    <location>
        <begin position="940"/>
        <end position="1074"/>
    </location>
</feature>
<keyword evidence="1" id="KW-1015">Disulfide bond</keyword>
<evidence type="ECO:0000256" key="4">
    <source>
        <dbReference type="SAM" id="SignalP"/>
    </source>
</evidence>
<dbReference type="SMART" id="SM00020">
    <property type="entry name" value="Tryp_SPc"/>
    <property type="match status" value="1"/>
</dbReference>
<feature type="signal peptide" evidence="4">
    <location>
        <begin position="1"/>
        <end position="17"/>
    </location>
</feature>
<feature type="region of interest" description="Disordered" evidence="3">
    <location>
        <begin position="101"/>
        <end position="122"/>
    </location>
</feature>
<dbReference type="CDD" id="cd00190">
    <property type="entry name" value="Tryp_SPc"/>
    <property type="match status" value="1"/>
</dbReference>
<dbReference type="Gene3D" id="2.40.10.10">
    <property type="entry name" value="Trypsin-like serine proteases"/>
    <property type="match status" value="2"/>
</dbReference>
<dbReference type="GO" id="GO:0006508">
    <property type="term" value="P:proteolysis"/>
    <property type="evidence" value="ECO:0007669"/>
    <property type="project" value="InterPro"/>
</dbReference>
<dbReference type="InterPro" id="IPR043504">
    <property type="entry name" value="Peptidase_S1_PA_chymotrypsin"/>
</dbReference>
<evidence type="ECO:0000259" key="5">
    <source>
        <dbReference type="PROSITE" id="PS50240"/>
    </source>
</evidence>
<evidence type="ECO:0000256" key="2">
    <source>
        <dbReference type="ARBA" id="ARBA00024195"/>
    </source>
</evidence>
<dbReference type="InterPro" id="IPR001254">
    <property type="entry name" value="Trypsin_dom"/>
</dbReference>
<keyword evidence="4" id="KW-0732">Signal</keyword>
<dbReference type="InParanoid" id="A0A6J2XWH1"/>
<sequence length="1463" mass="154621">MSPLIIVGITLLVTVFGDVSHVLQGQAHPPADSREVHSAFQTGNGQDFWWMQDDSPFKNAYKHFKKCADTGKCVTSKTEYKLTGDGEDGFAPIDLQKNVFLNGGSSGPSGPSGPSSYASTSSFSSSGGTDFQGFHSGVKIDLNENPFLTGSFAHAVPTASNSTTTINTTSSGKPHIDLSHNPFLNGQVVTPAADGEGFSFNLNGEAIHYDSSASASSGDIFTVSKTSSPASSKIDIDKNPFLNGLTTFHFENSSSVNVSQIDGNGIDLSKNPFLNGNIGPPSSVAVSTDHDTSSVNIDLNNNPFFHNGSTFYFQNSSYLNKHVGSSSSSSGSNHGAVNTSIHDISSVKIDLNKNPFFKNGSTFYFQNSSNSNSNSGSSSFNSFGQTLEGANSISGSAHTNININKNPFVQNGSSFYFENSSNSNGHAEANSSILSTGNTSGVKHIQAGINKIDISNNPFLKGHISNNGQNGGAGGAAVAASGSGCVGFDRACVPKANCVNGVVESDKGPFEIRTKSVVCADNEVCCQLRSTSASGSDGSYYNTNVLSSGKSSVGSQTKITDFNGLSPDQVHVNSASQAGLRPQLNFIGASGASTIKPRDLTAAASDFGYFSSSTPDYSNVNFGDDARFSNLQGLDYLPPKVETPSTTTYRPTPPPRPSCPPGQFLTASGICEAVHRECPPGTRATPSGGCEKLKVECGPGQRHGPYGQCISIQTPPPPTQPPTPRVCPPGQQPGPYGQCIVIHTPPPPPPPTPKVCPSGQQPGPYGQCIAIHTPPPTPPPVRECPQGYRLGPNGQCVPIPTQPPVKTCPPGQKLVGGACIIIDCAPGYRLTPQGECVVVPTQPPPTRVTCGPGQTLGPYGQCISSTAYLPPPSCRPGQKVGFNGQCIDVVTSPPVTTPYPPSIPTCGPGERLGPNGLCVSITTPRPACPPGSFPTAYGGCERPPPPSTTPASYSCPPGTVKTPSGRCESPPTPPRPVTCPSGSFLGPSGNCVRPTTTRTYLPPETEQTTRGYEYPKPTPPFPGGHNEEPEYLSTAKPTVPPRRPGRPRYPPTDKEGSPGSNVPVHVRPPGSQDETNLDLIPVGCAAALKCVQEIYCTAEGLVSPVPVVLTKEQELLRAPTTTCRILESGSVGKCCRDPNYQDPWPSANLVNGVDDGQYAEDDSIGQYKAEYQRFSRSSNRTRKTSRSKRQVAANCGVRNLNSNPPGPGPIDADFAEIPWQAMILRDSNRSLLCGGVIIRPNAVLTSAACVEGLDTSDILIKGGEWKLGIDEEPLPFQIVKVAAISRHPDFSAGSLLNNLALLVLEENLRFVKNVGPLCLPVPNQIPTQNCIATGWGKRILQLHAKGAIMHKVDIDIMNVQQCQQVLAEHFQKHVPNYNTNTLCGFSKIDQCRIDYGSALACADETGRYTLSGVFSWDTGCKQRGQIGAYVAPDVDWIENVLSTPLKQLKRLDRDYNAARGQVA</sequence>
<evidence type="ECO:0000256" key="1">
    <source>
        <dbReference type="ARBA" id="ARBA00023157"/>
    </source>
</evidence>
<dbReference type="Proteomes" id="UP000504635">
    <property type="component" value="Unplaced"/>
</dbReference>
<dbReference type="GO" id="GO:0004252">
    <property type="term" value="F:serine-type endopeptidase activity"/>
    <property type="evidence" value="ECO:0007669"/>
    <property type="project" value="InterPro"/>
</dbReference>
<dbReference type="PRINTS" id="PR01217">
    <property type="entry name" value="PRICHEXTENSN"/>
</dbReference>
<evidence type="ECO:0000256" key="3">
    <source>
        <dbReference type="SAM" id="MobiDB-lite"/>
    </source>
</evidence>
<evidence type="ECO:0000313" key="6">
    <source>
        <dbReference type="Proteomes" id="UP000504635"/>
    </source>
</evidence>
<feature type="compositionally biased region" description="Polar residues" evidence="3">
    <location>
        <begin position="993"/>
        <end position="1010"/>
    </location>
</feature>
<dbReference type="Pfam" id="PF00089">
    <property type="entry name" value="Trypsin"/>
    <property type="match status" value="1"/>
</dbReference>
<dbReference type="KEGG" id="soy:115881677"/>
<name>A0A6J2XWH1_SITOR</name>
<feature type="chain" id="PRO_5026675769" evidence="4">
    <location>
        <begin position="18"/>
        <end position="1463"/>
    </location>
</feature>
<dbReference type="PANTHER" id="PTHR24256">
    <property type="entry name" value="TRYPTASE-RELATED"/>
    <property type="match status" value="1"/>
</dbReference>
<dbReference type="CTD" id="35505"/>
<keyword evidence="6" id="KW-1185">Reference proteome</keyword>
<dbReference type="GeneID" id="115881677"/>
<protein>
    <submittedName>
        <fullName evidence="7">Mucin-5AC isoform X1</fullName>
    </submittedName>
</protein>
<dbReference type="FunFam" id="2.40.10.10:FF:000413">
    <property type="entry name" value="Serine protease H164"/>
    <property type="match status" value="1"/>
</dbReference>
<dbReference type="PROSITE" id="PS50240">
    <property type="entry name" value="TRYPSIN_DOM"/>
    <property type="match status" value="1"/>
</dbReference>
<dbReference type="Pfam" id="PF18399">
    <property type="entry name" value="CLIP_SPH_Scar"/>
    <property type="match status" value="1"/>
</dbReference>
<feature type="region of interest" description="Disordered" evidence="3">
    <location>
        <begin position="635"/>
        <end position="658"/>
    </location>
</feature>
<dbReference type="InterPro" id="IPR040973">
    <property type="entry name" value="CLIP_SPH_Scar"/>
</dbReference>
<comment type="similarity">
    <text evidence="2">Belongs to the peptidase S1 family. CLIP subfamily.</text>
</comment>
<evidence type="ECO:0000313" key="7">
    <source>
        <dbReference type="RefSeq" id="XP_030755115.1"/>
    </source>
</evidence>
<organism evidence="6 7">
    <name type="scientific">Sitophilus oryzae</name>
    <name type="common">Rice weevil</name>
    <name type="synonym">Curculio oryzae</name>
    <dbReference type="NCBI Taxonomy" id="7048"/>
    <lineage>
        <taxon>Eukaryota</taxon>
        <taxon>Metazoa</taxon>
        <taxon>Ecdysozoa</taxon>
        <taxon>Arthropoda</taxon>
        <taxon>Hexapoda</taxon>
        <taxon>Insecta</taxon>
        <taxon>Pterygota</taxon>
        <taxon>Neoptera</taxon>
        <taxon>Endopterygota</taxon>
        <taxon>Coleoptera</taxon>
        <taxon>Polyphaga</taxon>
        <taxon>Cucujiformia</taxon>
        <taxon>Curculionidae</taxon>
        <taxon>Dryophthorinae</taxon>
        <taxon>Sitophilus</taxon>
    </lineage>
</organism>
<accession>A0A6J2XWH1</accession>
<feature type="domain" description="Peptidase S1" evidence="5">
    <location>
        <begin position="1208"/>
        <end position="1442"/>
    </location>
</feature>
<dbReference type="InterPro" id="IPR009030">
    <property type="entry name" value="Growth_fac_rcpt_cys_sf"/>
</dbReference>
<feature type="compositionally biased region" description="Low complexity" evidence="3">
    <location>
        <begin position="108"/>
        <end position="122"/>
    </location>
</feature>
<dbReference type="RefSeq" id="XP_030755115.1">
    <property type="nucleotide sequence ID" value="XM_030899255.1"/>
</dbReference>
<feature type="compositionally biased region" description="Pro residues" evidence="3">
    <location>
        <begin position="1038"/>
        <end position="1050"/>
    </location>
</feature>
<dbReference type="InterPro" id="IPR051487">
    <property type="entry name" value="Ser/Thr_Proteases_Immune/Dev"/>
</dbReference>
<dbReference type="SUPFAM" id="SSF57184">
    <property type="entry name" value="Growth factor receptor domain"/>
    <property type="match status" value="1"/>
</dbReference>
<proteinExistence type="inferred from homology"/>
<gene>
    <name evidence="7" type="primary">LOC115881677</name>
</gene>